<dbReference type="PANTHER" id="PTHR13091">
    <property type="entry name" value="AMPLIFIED IN BREAST CANCER 2-RELATED"/>
    <property type="match status" value="1"/>
</dbReference>
<organism evidence="5 6">
    <name type="scientific">Quillaja saponaria</name>
    <name type="common">Soap bark tree</name>
    <dbReference type="NCBI Taxonomy" id="32244"/>
    <lineage>
        <taxon>Eukaryota</taxon>
        <taxon>Viridiplantae</taxon>
        <taxon>Streptophyta</taxon>
        <taxon>Embryophyta</taxon>
        <taxon>Tracheophyta</taxon>
        <taxon>Spermatophyta</taxon>
        <taxon>Magnoliopsida</taxon>
        <taxon>eudicotyledons</taxon>
        <taxon>Gunneridae</taxon>
        <taxon>Pentapetalae</taxon>
        <taxon>rosids</taxon>
        <taxon>fabids</taxon>
        <taxon>Fabales</taxon>
        <taxon>Quillajaceae</taxon>
        <taxon>Quillaja</taxon>
    </lineage>
</organism>
<reference evidence="5" key="1">
    <citation type="journal article" date="2023" name="Science">
        <title>Elucidation of the pathway for biosynthesis of saponin adjuvants from the soapbark tree.</title>
        <authorList>
            <person name="Reed J."/>
            <person name="Orme A."/>
            <person name="El-Demerdash A."/>
            <person name="Owen C."/>
            <person name="Martin L.B.B."/>
            <person name="Misra R.C."/>
            <person name="Kikuchi S."/>
            <person name="Rejzek M."/>
            <person name="Martin A.C."/>
            <person name="Harkess A."/>
            <person name="Leebens-Mack J."/>
            <person name="Louveau T."/>
            <person name="Stephenson M.J."/>
            <person name="Osbourn A."/>
        </authorList>
    </citation>
    <scope>NUCLEOTIDE SEQUENCE</scope>
    <source>
        <strain evidence="5">S10</strain>
    </source>
</reference>
<feature type="region of interest" description="Disordered" evidence="4">
    <location>
        <begin position="1"/>
        <end position="71"/>
    </location>
</feature>
<gene>
    <name evidence="5" type="ORF">O6P43_028437</name>
</gene>
<dbReference type="Pfam" id="PF10220">
    <property type="entry name" value="Smg8_Smg9"/>
    <property type="match status" value="1"/>
</dbReference>
<feature type="compositionally biased region" description="Low complexity" evidence="4">
    <location>
        <begin position="20"/>
        <end position="34"/>
    </location>
</feature>
<sequence length="229" mass="25051">MDKPRPSSVRVLIRPPPSPSASSLSSSSSRPATSQTHIPPPVPSSEPPPSSSSAVLKTRTTTTALSSSAPSQPRLSEGVVVVGFIGGRPDVSSQLINRVVDSNAFGSGNLDKILCVDKEEVRDWFKWRRISYYHDEEKGILYLQFCSIRFPTIEWFPEPSSGFDSAAEEHEFGDLQGMLFMFSVCHVIINIQEGITLGYSDFEEFSSASSSQACFGSIYKIPNYATCTI</sequence>
<feature type="compositionally biased region" description="Low complexity" evidence="4">
    <location>
        <begin position="51"/>
        <end position="69"/>
    </location>
</feature>
<accession>A0AAD7KXM0</accession>
<evidence type="ECO:0000313" key="6">
    <source>
        <dbReference type="Proteomes" id="UP001163823"/>
    </source>
</evidence>
<dbReference type="Proteomes" id="UP001163823">
    <property type="component" value="Chromosome 12"/>
</dbReference>
<evidence type="ECO:0000256" key="2">
    <source>
        <dbReference type="ARBA" id="ARBA00023161"/>
    </source>
</evidence>
<name>A0AAD7KXM0_QUISA</name>
<evidence type="ECO:0000256" key="3">
    <source>
        <dbReference type="ARBA" id="ARBA00029509"/>
    </source>
</evidence>
<dbReference type="PANTHER" id="PTHR13091:SF0">
    <property type="entry name" value="NONSENSE-MEDIATED MRNA DECAY FACTOR SMG8"/>
    <property type="match status" value="1"/>
</dbReference>
<evidence type="ECO:0000256" key="4">
    <source>
        <dbReference type="SAM" id="MobiDB-lite"/>
    </source>
</evidence>
<comment type="caution">
    <text evidence="5">The sequence shown here is derived from an EMBL/GenBank/DDBJ whole genome shotgun (WGS) entry which is preliminary data.</text>
</comment>
<evidence type="ECO:0000313" key="5">
    <source>
        <dbReference type="EMBL" id="KAJ7947889.1"/>
    </source>
</evidence>
<evidence type="ECO:0000256" key="1">
    <source>
        <dbReference type="ARBA" id="ARBA00006443"/>
    </source>
</evidence>
<dbReference type="EMBL" id="JARAOO010000012">
    <property type="protein sequence ID" value="KAJ7947889.1"/>
    <property type="molecule type" value="Genomic_DNA"/>
</dbReference>
<dbReference type="InterPro" id="IPR019354">
    <property type="entry name" value="SMG8-like"/>
</dbReference>
<dbReference type="KEGG" id="qsa:O6P43_028437"/>
<proteinExistence type="inferred from homology"/>
<keyword evidence="2" id="KW-0866">Nonsense-mediated mRNA decay</keyword>
<dbReference type="GO" id="GO:0000184">
    <property type="term" value="P:nuclear-transcribed mRNA catabolic process, nonsense-mediated decay"/>
    <property type="evidence" value="ECO:0007669"/>
    <property type="project" value="UniProtKB-KW"/>
</dbReference>
<dbReference type="AlphaFoldDB" id="A0AAD7KXM0"/>
<protein>
    <recommendedName>
        <fullName evidence="3">Nonsense-mediated mRNA decay factor SMG8</fullName>
    </recommendedName>
</protein>
<comment type="similarity">
    <text evidence="1">Belongs to the SMG8 family.</text>
</comment>
<keyword evidence="6" id="KW-1185">Reference proteome</keyword>
<feature type="compositionally biased region" description="Pro residues" evidence="4">
    <location>
        <begin position="38"/>
        <end position="50"/>
    </location>
</feature>